<evidence type="ECO:0000259" key="2">
    <source>
        <dbReference type="PROSITE" id="PS51736"/>
    </source>
</evidence>
<dbReference type="PANTHER" id="PTHR30461">
    <property type="entry name" value="DNA-INVERTASE FROM LAMBDOID PROPHAGE"/>
    <property type="match status" value="1"/>
</dbReference>
<gene>
    <name evidence="3" type="ORF">EM6_1278</name>
</gene>
<comment type="similarity">
    <text evidence="1">Belongs to the site-specific recombinase resolvase family.</text>
</comment>
<dbReference type="InterPro" id="IPR006119">
    <property type="entry name" value="Resolv_N"/>
</dbReference>
<evidence type="ECO:0000313" key="4">
    <source>
        <dbReference type="Proteomes" id="UP000278756"/>
    </source>
</evidence>
<reference evidence="4" key="1">
    <citation type="journal article" date="2017" name="Biotechnol. Biofuels">
        <title>Evaluation of environmental bacterial communities as a factor affecting the growth of duckweed Lemna minor.</title>
        <authorList>
            <person name="Ishizawa H."/>
            <person name="Kuroda M."/>
            <person name="Morikawa M."/>
            <person name="Ike M."/>
        </authorList>
    </citation>
    <scope>NUCLEOTIDE SEQUENCE [LARGE SCALE GENOMIC DNA]</scope>
    <source>
        <strain evidence="4">M6</strain>
    </source>
</reference>
<evidence type="ECO:0000313" key="3">
    <source>
        <dbReference type="EMBL" id="BBF80693.1"/>
    </source>
</evidence>
<dbReference type="PROSITE" id="PS51736">
    <property type="entry name" value="RECOMBINASES_3"/>
    <property type="match status" value="1"/>
</dbReference>
<feature type="domain" description="Resolvase/invertase-type recombinase catalytic" evidence="2">
    <location>
        <begin position="1"/>
        <end position="76"/>
    </location>
</feature>
<dbReference type="GO" id="GO:0003677">
    <property type="term" value="F:DNA binding"/>
    <property type="evidence" value="ECO:0007669"/>
    <property type="project" value="InterPro"/>
</dbReference>
<reference evidence="4" key="2">
    <citation type="journal article" date="2017" name="Plant Physiol. Biochem.">
        <title>Differential oxidative and antioxidative response of duckweed Lemna minor toward plant growth promoting/inhibiting bacteria.</title>
        <authorList>
            <person name="Ishizawa H."/>
            <person name="Kuroda M."/>
            <person name="Morikawa M."/>
            <person name="Ike M."/>
        </authorList>
    </citation>
    <scope>NUCLEOTIDE SEQUENCE [LARGE SCALE GENOMIC DNA]</scope>
    <source>
        <strain evidence="4">M6</strain>
    </source>
</reference>
<dbReference type="Gene3D" id="1.10.10.60">
    <property type="entry name" value="Homeodomain-like"/>
    <property type="match status" value="1"/>
</dbReference>
<name>A0A3G9G6F2_9CAUL</name>
<dbReference type="Pfam" id="PF00239">
    <property type="entry name" value="Resolvase"/>
    <property type="match status" value="1"/>
</dbReference>
<dbReference type="Proteomes" id="UP000278756">
    <property type="component" value="Chromosome 1"/>
</dbReference>
<organism evidence="3 4">
    <name type="scientific">Asticcacaulis excentricus</name>
    <dbReference type="NCBI Taxonomy" id="78587"/>
    <lineage>
        <taxon>Bacteria</taxon>
        <taxon>Pseudomonadati</taxon>
        <taxon>Pseudomonadota</taxon>
        <taxon>Alphaproteobacteria</taxon>
        <taxon>Caulobacterales</taxon>
        <taxon>Caulobacteraceae</taxon>
        <taxon>Asticcacaulis</taxon>
    </lineage>
</organism>
<accession>A0A3G9G6F2</accession>
<dbReference type="InterPro" id="IPR036162">
    <property type="entry name" value="Resolvase-like_N_sf"/>
</dbReference>
<dbReference type="AlphaFoldDB" id="A0A3G9G6F2"/>
<dbReference type="Pfam" id="PF02796">
    <property type="entry name" value="HTH_7"/>
    <property type="match status" value="1"/>
</dbReference>
<dbReference type="Gene3D" id="3.40.50.1390">
    <property type="entry name" value="Resolvase, N-terminal catalytic domain"/>
    <property type="match status" value="1"/>
</dbReference>
<proteinExistence type="inferred from homology"/>
<evidence type="ECO:0000256" key="1">
    <source>
        <dbReference type="ARBA" id="ARBA00009913"/>
    </source>
</evidence>
<dbReference type="EMBL" id="AP018827">
    <property type="protein sequence ID" value="BBF80693.1"/>
    <property type="molecule type" value="Genomic_DNA"/>
</dbReference>
<protein>
    <submittedName>
        <fullName evidence="3">Site-specific recombinase, resolvase family</fullName>
    </submittedName>
</protein>
<dbReference type="InterPro" id="IPR050639">
    <property type="entry name" value="SSR_resolvase"/>
</dbReference>
<dbReference type="InterPro" id="IPR006120">
    <property type="entry name" value="Resolvase_HTH_dom"/>
</dbReference>
<dbReference type="PANTHER" id="PTHR30461:SF26">
    <property type="entry name" value="RESOLVASE HOMOLOG YNEB"/>
    <property type="match status" value="1"/>
</dbReference>
<dbReference type="CDD" id="cd03768">
    <property type="entry name" value="SR_ResInv"/>
    <property type="match status" value="1"/>
</dbReference>
<dbReference type="SUPFAM" id="SSF53041">
    <property type="entry name" value="Resolvase-like"/>
    <property type="match status" value="1"/>
</dbReference>
<dbReference type="SUPFAM" id="SSF46689">
    <property type="entry name" value="Homeodomain-like"/>
    <property type="match status" value="1"/>
</dbReference>
<dbReference type="InterPro" id="IPR009057">
    <property type="entry name" value="Homeodomain-like_sf"/>
</dbReference>
<dbReference type="GO" id="GO:0000150">
    <property type="term" value="F:DNA strand exchange activity"/>
    <property type="evidence" value="ECO:0007669"/>
    <property type="project" value="InterPro"/>
</dbReference>
<sequence length="122" mass="13682">MTRLDRLARSITDLRQIIDRLTEKQVDFRCLQQSGLDTTKAEGRLMLNILASFAEFETELRKERQREGIDKAKAAGVYKGRPKTIDAEQVKALRDAGVGGTEIAKRLGIARASVYRMLTGSQ</sequence>